<comment type="similarity">
    <text evidence="5">Belongs to the pyruvate, phosphate/water dikinase regulatory protein family. PDRP subfamily.</text>
</comment>
<comment type="catalytic activity">
    <reaction evidence="5">
        <text>N(tele)-phospho-L-histidyl/L-threonyl-[pyruvate, phosphate dikinase] + ADP = N(tele)-phospho-L-histidyl/O-phospho-L-threonyl-[pyruvate, phosphate dikinase] + AMP + H(+)</text>
        <dbReference type="Rhea" id="RHEA:43692"/>
        <dbReference type="Rhea" id="RHEA-COMP:10650"/>
        <dbReference type="Rhea" id="RHEA-COMP:10651"/>
        <dbReference type="ChEBI" id="CHEBI:15378"/>
        <dbReference type="ChEBI" id="CHEBI:30013"/>
        <dbReference type="ChEBI" id="CHEBI:61977"/>
        <dbReference type="ChEBI" id="CHEBI:83586"/>
        <dbReference type="ChEBI" id="CHEBI:456215"/>
        <dbReference type="ChEBI" id="CHEBI:456216"/>
        <dbReference type="EC" id="2.7.11.32"/>
    </reaction>
</comment>
<keyword evidence="3 5" id="KW-0547">Nucleotide-binding</keyword>
<evidence type="ECO:0000256" key="4">
    <source>
        <dbReference type="ARBA" id="ARBA00022777"/>
    </source>
</evidence>
<evidence type="ECO:0000256" key="1">
    <source>
        <dbReference type="ARBA" id="ARBA00022527"/>
    </source>
</evidence>
<sequence length="270" mass="30531">MQNEVIVYSISDSLGETSQKLLSAVTVQYPNLVFNNNYKFPFVNQKEELLPILADALRDKAIVISTLVNHELSEVAKSFSRKTGLLYIDLMHPLFEIIHAKTGMQPIEEPGAVHKLDTEYFNRISAIEFAVKYDDGKDPKGFLDSDVVLLGVSRTSKTPLSMYLANKGYKVSNLPLIPEVPLPKVLEEVDKNKIVGLICHPENLVRIRSNRLDSLGLHQSSSYNNLETIHKELAYSQEIFDRYGNFIIDVSDKSIEETAFIVEHHLKSLK</sequence>
<accession>A0A2S7RRR9</accession>
<protein>
    <recommendedName>
        <fullName evidence="5">Putative pyruvate, phosphate dikinase regulatory protein</fullName>
        <shortName evidence="5">PPDK regulatory protein</shortName>
        <ecNumber evidence="5">2.7.11.32</ecNumber>
        <ecNumber evidence="5">2.7.4.27</ecNumber>
    </recommendedName>
</protein>
<proteinExistence type="inferred from homology"/>
<gene>
    <name evidence="6" type="ORF">CUS89_10985</name>
</gene>
<dbReference type="NCBIfam" id="NF003742">
    <property type="entry name" value="PRK05339.1"/>
    <property type="match status" value="1"/>
</dbReference>
<dbReference type="GO" id="GO:0016776">
    <property type="term" value="F:phosphotransferase activity, phosphate group as acceptor"/>
    <property type="evidence" value="ECO:0007669"/>
    <property type="project" value="UniProtKB-UniRule"/>
</dbReference>
<dbReference type="GO" id="GO:0004674">
    <property type="term" value="F:protein serine/threonine kinase activity"/>
    <property type="evidence" value="ECO:0007669"/>
    <property type="project" value="UniProtKB-UniRule"/>
</dbReference>
<name>A0A2S7RRR9_ENTMU</name>
<keyword evidence="2 5" id="KW-0808">Transferase</keyword>
<keyword evidence="6" id="KW-0670">Pyruvate</keyword>
<evidence type="ECO:0000256" key="3">
    <source>
        <dbReference type="ARBA" id="ARBA00022741"/>
    </source>
</evidence>
<dbReference type="GO" id="GO:0043531">
    <property type="term" value="F:ADP binding"/>
    <property type="evidence" value="ECO:0007669"/>
    <property type="project" value="UniProtKB-UniRule"/>
</dbReference>
<dbReference type="PANTHER" id="PTHR31756">
    <property type="entry name" value="PYRUVATE, PHOSPHATE DIKINASE REGULATORY PROTEIN 1, CHLOROPLASTIC"/>
    <property type="match status" value="1"/>
</dbReference>
<dbReference type="InterPro" id="IPR005177">
    <property type="entry name" value="Kinase-pyrophosphorylase"/>
</dbReference>
<dbReference type="Pfam" id="PF03618">
    <property type="entry name" value="Kinase-PPPase"/>
    <property type="match status" value="1"/>
</dbReference>
<evidence type="ECO:0000256" key="5">
    <source>
        <dbReference type="HAMAP-Rule" id="MF_00921"/>
    </source>
</evidence>
<comment type="function">
    <text evidence="5">Bifunctional serine/threonine kinase and phosphorylase involved in the regulation of the pyruvate, phosphate dikinase (PPDK) by catalyzing its phosphorylation/dephosphorylation.</text>
</comment>
<dbReference type="HAMAP" id="MF_00921">
    <property type="entry name" value="PDRP"/>
    <property type="match status" value="1"/>
</dbReference>
<keyword evidence="4 5" id="KW-0418">Kinase</keyword>
<dbReference type="AlphaFoldDB" id="A0A2S7RRR9"/>
<evidence type="ECO:0000313" key="7">
    <source>
        <dbReference type="Proteomes" id="UP000237934"/>
    </source>
</evidence>
<dbReference type="GO" id="GO:0005524">
    <property type="term" value="F:ATP binding"/>
    <property type="evidence" value="ECO:0007669"/>
    <property type="project" value="InterPro"/>
</dbReference>
<comment type="caution">
    <text evidence="6">The sequence shown here is derived from an EMBL/GenBank/DDBJ whole genome shotgun (WGS) entry which is preliminary data.</text>
</comment>
<keyword evidence="1 5" id="KW-0723">Serine/threonine-protein kinase</keyword>
<organism evidence="6 7">
    <name type="scientific">Enterococcus mundtii</name>
    <dbReference type="NCBI Taxonomy" id="53346"/>
    <lineage>
        <taxon>Bacteria</taxon>
        <taxon>Bacillati</taxon>
        <taxon>Bacillota</taxon>
        <taxon>Bacilli</taxon>
        <taxon>Lactobacillales</taxon>
        <taxon>Enterococcaceae</taxon>
        <taxon>Enterococcus</taxon>
    </lineage>
</organism>
<dbReference type="Proteomes" id="UP000237934">
    <property type="component" value="Unassembled WGS sequence"/>
</dbReference>
<comment type="catalytic activity">
    <reaction evidence="5">
        <text>N(tele)-phospho-L-histidyl/O-phospho-L-threonyl-[pyruvate, phosphate dikinase] + phosphate + H(+) = N(tele)-phospho-L-histidyl/L-threonyl-[pyruvate, phosphate dikinase] + diphosphate</text>
        <dbReference type="Rhea" id="RHEA:43696"/>
        <dbReference type="Rhea" id="RHEA-COMP:10650"/>
        <dbReference type="Rhea" id="RHEA-COMP:10651"/>
        <dbReference type="ChEBI" id="CHEBI:15378"/>
        <dbReference type="ChEBI" id="CHEBI:30013"/>
        <dbReference type="ChEBI" id="CHEBI:33019"/>
        <dbReference type="ChEBI" id="CHEBI:43474"/>
        <dbReference type="ChEBI" id="CHEBI:61977"/>
        <dbReference type="ChEBI" id="CHEBI:83586"/>
        <dbReference type="EC" id="2.7.4.27"/>
    </reaction>
</comment>
<feature type="binding site" evidence="5">
    <location>
        <begin position="151"/>
        <end position="158"/>
    </location>
    <ligand>
        <name>ADP</name>
        <dbReference type="ChEBI" id="CHEBI:456216"/>
    </ligand>
</feature>
<dbReference type="EC" id="2.7.11.32" evidence="5"/>
<reference evidence="6 7" key="1">
    <citation type="journal article" date="2018" name="Pathog. Dis.">
        <title>Whole-genome sequencing based characterization of antimicrobial resistance in Enterococcus.</title>
        <authorList>
            <person name="Tyson G."/>
        </authorList>
    </citation>
    <scope>NUCLEOTIDE SEQUENCE [LARGE SCALE GENOMIC DNA]</scope>
    <source>
        <strain evidence="6 7">CVM N55263</strain>
    </source>
</reference>
<dbReference type="EC" id="2.7.4.27" evidence="5"/>
<evidence type="ECO:0000256" key="2">
    <source>
        <dbReference type="ARBA" id="ARBA00022679"/>
    </source>
</evidence>
<dbReference type="EMBL" id="PUAP01000032">
    <property type="protein sequence ID" value="PQF22337.1"/>
    <property type="molecule type" value="Genomic_DNA"/>
</dbReference>
<dbReference type="InterPro" id="IPR026565">
    <property type="entry name" value="PPDK_reg"/>
</dbReference>
<evidence type="ECO:0000313" key="6">
    <source>
        <dbReference type="EMBL" id="PQF22337.1"/>
    </source>
</evidence>
<dbReference type="PANTHER" id="PTHR31756:SF3">
    <property type="entry name" value="PYRUVATE, PHOSPHATE DIKINASE REGULATORY PROTEIN 1, CHLOROPLASTIC"/>
    <property type="match status" value="1"/>
</dbReference>
<dbReference type="RefSeq" id="WP_104872167.1">
    <property type="nucleotide sequence ID" value="NZ_PUAP01000032.1"/>
</dbReference>